<dbReference type="PROSITE" id="PS51257">
    <property type="entry name" value="PROKAR_LIPOPROTEIN"/>
    <property type="match status" value="1"/>
</dbReference>
<organism evidence="3 4">
    <name type="scientific">Monilinia vaccinii-corymbosi</name>
    <dbReference type="NCBI Taxonomy" id="61207"/>
    <lineage>
        <taxon>Eukaryota</taxon>
        <taxon>Fungi</taxon>
        <taxon>Dikarya</taxon>
        <taxon>Ascomycota</taxon>
        <taxon>Pezizomycotina</taxon>
        <taxon>Leotiomycetes</taxon>
        <taxon>Helotiales</taxon>
        <taxon>Sclerotiniaceae</taxon>
        <taxon>Monilinia</taxon>
    </lineage>
</organism>
<feature type="compositionally biased region" description="Polar residues" evidence="1">
    <location>
        <begin position="568"/>
        <end position="585"/>
    </location>
</feature>
<evidence type="ECO:0000313" key="4">
    <source>
        <dbReference type="Proteomes" id="UP000672032"/>
    </source>
</evidence>
<dbReference type="Proteomes" id="UP000672032">
    <property type="component" value="Chromosome 1"/>
</dbReference>
<feature type="region of interest" description="Disordered" evidence="1">
    <location>
        <begin position="538"/>
        <end position="615"/>
    </location>
</feature>
<keyword evidence="4" id="KW-1185">Reference proteome</keyword>
<dbReference type="OrthoDB" id="4074350at2759"/>
<protein>
    <submittedName>
        <fullName evidence="3">Uncharacterized protein</fullName>
    </submittedName>
</protein>
<dbReference type="AlphaFoldDB" id="A0A8A3P7C8"/>
<feature type="compositionally biased region" description="Low complexity" evidence="1">
    <location>
        <begin position="586"/>
        <end position="599"/>
    </location>
</feature>
<sequence>MRVSIPTLINLSLVALAAAQAPSSNSTTSCVSSYQHCLDNGGADNTCQSENAKCKDECSKTLDSCLKGDGDKAACNTSYNTCLNDFSVFTTAAGSAGKDCASIFSACHDAGTPDNTCNSIAAQCKDKCSTIYGTALTSGNADANAAMTQYNNCLDSFSDKCSTIYGICLTSGDAENQLCMGQYNNCLSSFTPITLPDCVSAYTCKDDCSSSYSTCLSSGDPAMKAPCLQQYNKCYVTFTWQTNTTVPVGQDCVSKYLSATGEDNERNAVAATCKTACSTSYSTCLTSGDQSLKQPCMEQYSQCLVNFNAPTTRPDCASTYLSCTEPENTCASKLAGCKNTCSVALDIALSSGDQSVVGLAQKRYQACLASFTAATDAIGKDCVGAYTSCRAGGGADNDCGAGMASCKNKCSSLYDIFNTATGNSSAYDYDNTSADNSTVAAPQALHLYDSCLVSFNTNETTPAGQDCASKYYNCGYNNLKAKNECNADYATCKNDCAVILDACKSSGDQCILSMCDNLYNLCLNPVVHTNITSNYTIPIVDPKNGNNTPPPTELPPPKGNTYMPPATPTGSNTAPTATFTNGKSGNDTPQNPTNEPPTNGDGECPPDSTVPAGHN</sequence>
<reference evidence="3" key="1">
    <citation type="submission" date="2020-10" db="EMBL/GenBank/DDBJ databases">
        <title>Genome Sequence of Monilinia vaccinii-corymbosi Sheds Light on Mummy Berry Disease Infection of Blueberry and Mating Type.</title>
        <authorList>
            <person name="Yow A.G."/>
            <person name="Zhang Y."/>
            <person name="Bansal K."/>
            <person name="Eacker S.M."/>
            <person name="Sullivan S."/>
            <person name="Liachko I."/>
            <person name="Cubeta M.A."/>
            <person name="Rollins J.A."/>
            <person name="Ashrafi H."/>
        </authorList>
    </citation>
    <scope>NUCLEOTIDE SEQUENCE</scope>
    <source>
        <strain evidence="3">RL-1</strain>
    </source>
</reference>
<dbReference type="EMBL" id="CP063405">
    <property type="protein sequence ID" value="QSZ29878.1"/>
    <property type="molecule type" value="Genomic_DNA"/>
</dbReference>
<evidence type="ECO:0000313" key="3">
    <source>
        <dbReference type="EMBL" id="QSZ29878.1"/>
    </source>
</evidence>
<feature type="chain" id="PRO_5032729813" evidence="2">
    <location>
        <begin position="20"/>
        <end position="615"/>
    </location>
</feature>
<gene>
    <name evidence="3" type="ORF">DSL72_004396</name>
</gene>
<proteinExistence type="predicted"/>
<evidence type="ECO:0000256" key="1">
    <source>
        <dbReference type="SAM" id="MobiDB-lite"/>
    </source>
</evidence>
<name>A0A8A3P7C8_9HELO</name>
<feature type="signal peptide" evidence="2">
    <location>
        <begin position="1"/>
        <end position="19"/>
    </location>
</feature>
<keyword evidence="2" id="KW-0732">Signal</keyword>
<accession>A0A8A3P7C8</accession>
<feature type="compositionally biased region" description="Pro residues" evidence="1">
    <location>
        <begin position="548"/>
        <end position="558"/>
    </location>
</feature>
<evidence type="ECO:0000256" key="2">
    <source>
        <dbReference type="SAM" id="SignalP"/>
    </source>
</evidence>